<keyword evidence="3 6" id="KW-0812">Transmembrane</keyword>
<feature type="transmembrane region" description="Helical" evidence="7">
    <location>
        <begin position="364"/>
        <end position="384"/>
    </location>
</feature>
<proteinExistence type="inferred from homology"/>
<feature type="transmembrane region" description="Helical" evidence="7">
    <location>
        <begin position="448"/>
        <end position="468"/>
    </location>
</feature>
<feature type="transmembrane region" description="Helical" evidence="7">
    <location>
        <begin position="159"/>
        <end position="179"/>
    </location>
</feature>
<evidence type="ECO:0000256" key="4">
    <source>
        <dbReference type="ARBA" id="ARBA00022989"/>
    </source>
</evidence>
<feature type="transmembrane region" description="Helical" evidence="7">
    <location>
        <begin position="129"/>
        <end position="147"/>
    </location>
</feature>
<gene>
    <name evidence="9" type="ORF">ACFQ21_08605</name>
</gene>
<organism evidence="9 10">
    <name type="scientific">Ohtaekwangia kribbensis</name>
    <dbReference type="NCBI Taxonomy" id="688913"/>
    <lineage>
        <taxon>Bacteria</taxon>
        <taxon>Pseudomonadati</taxon>
        <taxon>Bacteroidota</taxon>
        <taxon>Cytophagia</taxon>
        <taxon>Cytophagales</taxon>
        <taxon>Fulvivirgaceae</taxon>
        <taxon>Ohtaekwangia</taxon>
    </lineage>
</organism>
<dbReference type="PRINTS" id="PR01437">
    <property type="entry name" value="NUOXDRDTASE4"/>
</dbReference>
<dbReference type="RefSeq" id="WP_377577679.1">
    <property type="nucleotide sequence ID" value="NZ_JBHTKA010000001.1"/>
</dbReference>
<reference evidence="10" key="1">
    <citation type="journal article" date="2019" name="Int. J. Syst. Evol. Microbiol.">
        <title>The Global Catalogue of Microorganisms (GCM) 10K type strain sequencing project: providing services to taxonomists for standard genome sequencing and annotation.</title>
        <authorList>
            <consortium name="The Broad Institute Genomics Platform"/>
            <consortium name="The Broad Institute Genome Sequencing Center for Infectious Disease"/>
            <person name="Wu L."/>
            <person name="Ma J."/>
        </authorList>
    </citation>
    <scope>NUCLEOTIDE SEQUENCE [LARGE SCALE GENOMIC DNA]</scope>
    <source>
        <strain evidence="10">CCUG 58938</strain>
    </source>
</reference>
<feature type="transmembrane region" description="Helical" evidence="7">
    <location>
        <begin position="298"/>
        <end position="317"/>
    </location>
</feature>
<dbReference type="PANTHER" id="PTHR43507:SF1">
    <property type="entry name" value="NADH-UBIQUINONE OXIDOREDUCTASE CHAIN 4"/>
    <property type="match status" value="1"/>
</dbReference>
<dbReference type="Pfam" id="PF00361">
    <property type="entry name" value="Proton_antipo_M"/>
    <property type="match status" value="1"/>
</dbReference>
<evidence type="ECO:0000256" key="7">
    <source>
        <dbReference type="SAM" id="Phobius"/>
    </source>
</evidence>
<evidence type="ECO:0000313" key="9">
    <source>
        <dbReference type="EMBL" id="MFD0999365.1"/>
    </source>
</evidence>
<evidence type="ECO:0000256" key="1">
    <source>
        <dbReference type="ARBA" id="ARBA00004127"/>
    </source>
</evidence>
<dbReference type="Proteomes" id="UP001597112">
    <property type="component" value="Unassembled WGS sequence"/>
</dbReference>
<evidence type="ECO:0000256" key="6">
    <source>
        <dbReference type="RuleBase" id="RU000320"/>
    </source>
</evidence>
<feature type="transmembrane region" description="Helical" evidence="7">
    <location>
        <begin position="272"/>
        <end position="291"/>
    </location>
</feature>
<dbReference type="EMBL" id="JBHTKA010000001">
    <property type="protein sequence ID" value="MFD0999365.1"/>
    <property type="molecule type" value="Genomic_DNA"/>
</dbReference>
<evidence type="ECO:0000259" key="8">
    <source>
        <dbReference type="Pfam" id="PF00361"/>
    </source>
</evidence>
<accession>A0ABW3K066</accession>
<evidence type="ECO:0000256" key="2">
    <source>
        <dbReference type="ARBA" id="ARBA00009025"/>
    </source>
</evidence>
<protein>
    <submittedName>
        <fullName evidence="9">NuoM family protein</fullName>
    </submittedName>
</protein>
<keyword evidence="10" id="KW-1185">Reference proteome</keyword>
<keyword evidence="4 7" id="KW-1133">Transmembrane helix</keyword>
<feature type="transmembrane region" description="Helical" evidence="7">
    <location>
        <begin position="105"/>
        <end position="123"/>
    </location>
</feature>
<dbReference type="InterPro" id="IPR010227">
    <property type="entry name" value="NADH_Q_OxRdtase_chainM/4"/>
</dbReference>
<keyword evidence="5 7" id="KW-0472">Membrane</keyword>
<dbReference type="InterPro" id="IPR001750">
    <property type="entry name" value="ND/Mrp_TM"/>
</dbReference>
<evidence type="ECO:0000256" key="5">
    <source>
        <dbReference type="ARBA" id="ARBA00023136"/>
    </source>
</evidence>
<dbReference type="PANTHER" id="PTHR43507">
    <property type="entry name" value="NADH-UBIQUINONE OXIDOREDUCTASE CHAIN 4"/>
    <property type="match status" value="1"/>
</dbReference>
<comment type="similarity">
    <text evidence="2">Belongs to the complex I subunit 4 family.</text>
</comment>
<feature type="transmembrane region" description="Helical" evidence="7">
    <location>
        <begin position="239"/>
        <end position="260"/>
    </location>
</feature>
<feature type="transmembrane region" description="Helical" evidence="7">
    <location>
        <begin position="69"/>
        <end position="93"/>
    </location>
</feature>
<dbReference type="InterPro" id="IPR003918">
    <property type="entry name" value="NADH_UbQ_OxRdtase"/>
</dbReference>
<feature type="domain" description="NADH:quinone oxidoreductase/Mrp antiporter transmembrane" evidence="8">
    <location>
        <begin position="124"/>
        <end position="412"/>
    </location>
</feature>
<feature type="transmembrane region" description="Helical" evidence="7">
    <location>
        <begin position="404"/>
        <end position="421"/>
    </location>
</feature>
<feature type="transmembrane region" description="Helical" evidence="7">
    <location>
        <begin position="323"/>
        <end position="343"/>
    </location>
</feature>
<name>A0ABW3K066_9BACT</name>
<dbReference type="NCBIfam" id="TIGR01972">
    <property type="entry name" value="NDH_I_M"/>
    <property type="match status" value="1"/>
</dbReference>
<evidence type="ECO:0000256" key="3">
    <source>
        <dbReference type="ARBA" id="ARBA00022692"/>
    </source>
</evidence>
<sequence>MLTLLLIFFPLVAALLLFVFKPQSAKSIALTAALLELVISLVVVVEFNKTGGPQFEVNIPWITSLGLNFSAAIDGISLLLVLLTTVLVPLIILSSFSKTYDKPSTFYGLILTMQMALIGVFVARDGLLFYLFWEVALIPIYFICLIWGGEDRGRITFKFFVYTLAGSLFMLIGLVYLYFQTPGTHTFDIQALYDAGRSLSSTEQSLIFWALFVAFAIKMPVFPFHTWQPDTYTVSPVQGTMLLSGIMLKMGIYGVIRWLIPVVPGGVAEWGLTAVIISVIGIIYASCIAIVQKDFKRLIAYSSIAHVGLISAGIFTLDAVGVQGAMIQMLSHGIIVFALFYIIEIIFDRTKTRALSELGGIRNAAPILTTVFVITMLGSVALPFTSGFVGEFLLINSLFQYKPALGAIAGVTIILGAVYMLRTFQKSMSGEANSRTASFIDLTGQEKLVLYPVVLLIIIIGIYPAPLLEISESAVNTLLQSISAVTASAN</sequence>
<comment type="subcellular location">
    <subcellularLocation>
        <location evidence="1">Endomembrane system</location>
        <topology evidence="1">Multi-pass membrane protein</topology>
    </subcellularLocation>
    <subcellularLocation>
        <location evidence="6">Membrane</location>
        <topology evidence="6">Multi-pass membrane protein</topology>
    </subcellularLocation>
</comment>
<feature type="transmembrane region" description="Helical" evidence="7">
    <location>
        <begin position="206"/>
        <end position="227"/>
    </location>
</feature>
<evidence type="ECO:0000313" key="10">
    <source>
        <dbReference type="Proteomes" id="UP001597112"/>
    </source>
</evidence>
<comment type="caution">
    <text evidence="9">The sequence shown here is derived from an EMBL/GenBank/DDBJ whole genome shotgun (WGS) entry which is preliminary data.</text>
</comment>